<dbReference type="AlphaFoldDB" id="A0A975IX99"/>
<keyword evidence="1" id="KW-0059">Arsenical resistance</keyword>
<feature type="domain" description="Phosphotyrosine protein phosphatase I" evidence="2">
    <location>
        <begin position="6"/>
        <end position="142"/>
    </location>
</feature>
<sequence>MGDLPGAVLFACNFNRVRSPMAAGLMRLLYGTRVYVDSCGLRPEEDIDPFVLQVMEEVGADLSAHQAKSFEDLADGSFDVIVTLTPEAQARAADYSRGRSVEVDYWDTADPTHAEGSREARLAAYRAVRDQLRTYIVGHFGEPSTMGG</sequence>
<dbReference type="KEGG" id="caul:KCG34_04640"/>
<dbReference type="Gene3D" id="3.40.50.2300">
    <property type="match status" value="1"/>
</dbReference>
<organism evidence="3 4">
    <name type="scientific">Phenylobacterium montanum</name>
    <dbReference type="NCBI Taxonomy" id="2823693"/>
    <lineage>
        <taxon>Bacteria</taxon>
        <taxon>Pseudomonadati</taxon>
        <taxon>Pseudomonadota</taxon>
        <taxon>Alphaproteobacteria</taxon>
        <taxon>Caulobacterales</taxon>
        <taxon>Caulobacteraceae</taxon>
        <taxon>Phenylobacterium</taxon>
    </lineage>
</organism>
<protein>
    <submittedName>
        <fullName evidence="3">Arsenate reductase ArsC</fullName>
    </submittedName>
</protein>
<evidence type="ECO:0000256" key="1">
    <source>
        <dbReference type="ARBA" id="ARBA00022849"/>
    </source>
</evidence>
<proteinExistence type="predicted"/>
<dbReference type="GO" id="GO:0046685">
    <property type="term" value="P:response to arsenic-containing substance"/>
    <property type="evidence" value="ECO:0007669"/>
    <property type="project" value="UniProtKB-KW"/>
</dbReference>
<dbReference type="EMBL" id="CP073078">
    <property type="protein sequence ID" value="QUD89176.1"/>
    <property type="molecule type" value="Genomic_DNA"/>
</dbReference>
<name>A0A975IX99_9CAUL</name>
<accession>A0A975IX99</accession>
<dbReference type="RefSeq" id="WP_211939227.1">
    <property type="nucleotide sequence ID" value="NZ_CP073078.1"/>
</dbReference>
<dbReference type="CDD" id="cd16345">
    <property type="entry name" value="LMWP_ArsC"/>
    <property type="match status" value="1"/>
</dbReference>
<keyword evidence="4" id="KW-1185">Reference proteome</keyword>
<dbReference type="Proteomes" id="UP000676409">
    <property type="component" value="Chromosome"/>
</dbReference>
<dbReference type="PANTHER" id="PTHR43428">
    <property type="entry name" value="ARSENATE REDUCTASE"/>
    <property type="match status" value="1"/>
</dbReference>
<gene>
    <name evidence="3" type="ORF">KCG34_04640</name>
</gene>
<dbReference type="SMART" id="SM00226">
    <property type="entry name" value="LMWPc"/>
    <property type="match status" value="1"/>
</dbReference>
<evidence type="ECO:0000313" key="3">
    <source>
        <dbReference type="EMBL" id="QUD89176.1"/>
    </source>
</evidence>
<dbReference type="Pfam" id="PF01451">
    <property type="entry name" value="LMWPc"/>
    <property type="match status" value="1"/>
</dbReference>
<reference evidence="3" key="1">
    <citation type="submission" date="2021-04" db="EMBL/GenBank/DDBJ databases">
        <title>The complete genome sequence of Caulobacter sp. S6.</title>
        <authorList>
            <person name="Tang Y."/>
            <person name="Ouyang W."/>
            <person name="Liu Q."/>
            <person name="Huang B."/>
            <person name="Guo Z."/>
            <person name="Lei P."/>
        </authorList>
    </citation>
    <scope>NUCLEOTIDE SEQUENCE</scope>
    <source>
        <strain evidence="3">S6</strain>
    </source>
</reference>
<evidence type="ECO:0000259" key="2">
    <source>
        <dbReference type="SMART" id="SM00226"/>
    </source>
</evidence>
<dbReference type="InterPro" id="IPR036196">
    <property type="entry name" value="Ptyr_pPase_sf"/>
</dbReference>
<dbReference type="InterPro" id="IPR023485">
    <property type="entry name" value="Ptyr_pPase"/>
</dbReference>
<evidence type="ECO:0000313" key="4">
    <source>
        <dbReference type="Proteomes" id="UP000676409"/>
    </source>
</evidence>
<dbReference type="PANTHER" id="PTHR43428:SF1">
    <property type="entry name" value="ARSENATE REDUCTASE"/>
    <property type="match status" value="1"/>
</dbReference>
<dbReference type="SUPFAM" id="SSF52788">
    <property type="entry name" value="Phosphotyrosine protein phosphatases I"/>
    <property type="match status" value="1"/>
</dbReference>